<gene>
    <name evidence="9" type="ORF">NCGR_LOCUS33618</name>
</gene>
<dbReference type="InterPro" id="IPR017441">
    <property type="entry name" value="Protein_kinase_ATP_BS"/>
</dbReference>
<dbReference type="GO" id="GO:0004713">
    <property type="term" value="F:protein tyrosine kinase activity"/>
    <property type="evidence" value="ECO:0007669"/>
    <property type="project" value="TreeGrafter"/>
</dbReference>
<evidence type="ECO:0000259" key="8">
    <source>
        <dbReference type="PROSITE" id="PS50011"/>
    </source>
</evidence>
<dbReference type="PANTHER" id="PTHR24058:SF17">
    <property type="entry name" value="HOMEODOMAIN INTERACTING PROTEIN KINASE, ISOFORM D"/>
    <property type="match status" value="1"/>
</dbReference>
<keyword evidence="10" id="KW-1185">Reference proteome</keyword>
<feature type="compositionally biased region" description="Polar residues" evidence="7">
    <location>
        <begin position="712"/>
        <end position="722"/>
    </location>
</feature>
<keyword evidence="4" id="KW-0418">Kinase</keyword>
<dbReference type="AlphaFoldDB" id="A0A811PPW0"/>
<protein>
    <recommendedName>
        <fullName evidence="8">Protein kinase domain-containing protein</fullName>
    </recommendedName>
</protein>
<feature type="region of interest" description="Disordered" evidence="7">
    <location>
        <begin position="627"/>
        <end position="675"/>
    </location>
</feature>
<dbReference type="InterPro" id="IPR011009">
    <property type="entry name" value="Kinase-like_dom_sf"/>
</dbReference>
<sequence length="838" mass="92368">MEELGREGDSPGPPWALSESSAFRAFAAAVGERAEASPSGPGNGDSTRSSNLRAVRKRPFVARLTTDIIQTFEKCNPEFKYSESLNPKRFLTNPAVPVHNDGLDNANSDLILYVNLELVNKKSSQRYVVQEMLGQGTFGQVAKCWDAETNNYVAVKVIKNQPAFYQQAIMEVSLLRLLNEKFDPDDQHHIVRMLDFFLCQNHLCIAFEMLGNNLYELLKRNSLRGLQMKYVRTFSRQILDALIIMKDAGIIHCDLKPENILIASTVKTAAGVKVIDFGSACMEGKTIYSYIQRDSKKPKVGRWYFPRGRLDRLIYTYPWKNLSEENLPETEKADCLALVDFLRGLVEFDPNKRWSPLQASYHPFITGEAFTGPYEPVQETPRIPVGRAAVVDHNPGGGHLLGAGLSPQVGSINRCLRFNNALQPNMPFSYGSSCGSFGSHGSFNDNAGFSYGSYDFNSVNIYNSPMDPSGFNLRSQLGGSFLGSSPDIRRRPHLSHGGGIRLSPGGPGHMSLGASPSQFTPPNSQMQIPIGPNGKYGASPSRGGHGSSLGKVAAVGQYNRRRNQGYPPMPVPPHEHTSQLIQGHQGDGVSTARFDAYGRGNSTYLRNALPNSSHYSWRSQRGFGSGLPLDPSSSHGSFPPTNYNGFPLHSDASADTLPSTSSVPDPADWDPNYSDESLLQEDHSLSAGLSGLHLRDASGQTNRSSRLAPIQSHDTLSSNPSPLNQRSGHLFHASSLGESTHTPGHVTLDGYKHANYSQQSFPSYRGQPFQQYNNITSSYIRPTRAHHNGQPVWTNYSLTEPPSTTMGDGMPWVLFFTFDLRQGMLQKFNWHYLVVVTS</sequence>
<comment type="caution">
    <text evidence="9">The sequence shown here is derived from an EMBL/GenBank/DDBJ whole genome shotgun (WGS) entry which is preliminary data.</text>
</comment>
<evidence type="ECO:0000313" key="10">
    <source>
        <dbReference type="Proteomes" id="UP000604825"/>
    </source>
</evidence>
<dbReference type="PROSITE" id="PS00107">
    <property type="entry name" value="PROTEIN_KINASE_ATP"/>
    <property type="match status" value="1"/>
</dbReference>
<dbReference type="SMART" id="SM00220">
    <property type="entry name" value="S_TKc"/>
    <property type="match status" value="1"/>
</dbReference>
<feature type="binding site" evidence="6">
    <location>
        <position position="156"/>
    </location>
    <ligand>
        <name>ATP</name>
        <dbReference type="ChEBI" id="CHEBI:30616"/>
    </ligand>
</feature>
<feature type="region of interest" description="Disordered" evidence="7">
    <location>
        <begin position="32"/>
        <end position="52"/>
    </location>
</feature>
<evidence type="ECO:0000256" key="4">
    <source>
        <dbReference type="ARBA" id="ARBA00022777"/>
    </source>
</evidence>
<evidence type="ECO:0000256" key="1">
    <source>
        <dbReference type="ARBA" id="ARBA00022527"/>
    </source>
</evidence>
<evidence type="ECO:0000256" key="6">
    <source>
        <dbReference type="PROSITE-ProRule" id="PRU10141"/>
    </source>
</evidence>
<feature type="domain" description="Protein kinase" evidence="8">
    <location>
        <begin position="127"/>
        <end position="443"/>
    </location>
</feature>
<dbReference type="SUPFAM" id="SSF56112">
    <property type="entry name" value="Protein kinase-like (PK-like)"/>
    <property type="match status" value="1"/>
</dbReference>
<evidence type="ECO:0000256" key="2">
    <source>
        <dbReference type="ARBA" id="ARBA00022679"/>
    </source>
</evidence>
<evidence type="ECO:0000256" key="3">
    <source>
        <dbReference type="ARBA" id="ARBA00022741"/>
    </source>
</evidence>
<dbReference type="PROSITE" id="PS00108">
    <property type="entry name" value="PROTEIN_KINASE_ST"/>
    <property type="match status" value="1"/>
</dbReference>
<keyword evidence="5 6" id="KW-0067">ATP-binding</keyword>
<feature type="compositionally biased region" description="Polar residues" evidence="7">
    <location>
        <begin position="514"/>
        <end position="527"/>
    </location>
</feature>
<feature type="region of interest" description="Disordered" evidence="7">
    <location>
        <begin position="482"/>
        <end position="594"/>
    </location>
</feature>
<feature type="compositionally biased region" description="Polar residues" evidence="7">
    <location>
        <begin position="631"/>
        <end position="644"/>
    </location>
</feature>
<dbReference type="Gene3D" id="3.30.200.20">
    <property type="entry name" value="Phosphorylase Kinase, domain 1"/>
    <property type="match status" value="1"/>
</dbReference>
<feature type="compositionally biased region" description="Gly residues" evidence="7">
    <location>
        <begin position="496"/>
        <end position="508"/>
    </location>
</feature>
<dbReference type="InterPro" id="IPR000719">
    <property type="entry name" value="Prot_kinase_dom"/>
</dbReference>
<reference evidence="9" key="1">
    <citation type="submission" date="2020-10" db="EMBL/GenBank/DDBJ databases">
        <authorList>
            <person name="Han B."/>
            <person name="Lu T."/>
            <person name="Zhao Q."/>
            <person name="Huang X."/>
            <person name="Zhao Y."/>
        </authorList>
    </citation>
    <scope>NUCLEOTIDE SEQUENCE</scope>
</reference>
<dbReference type="PANTHER" id="PTHR24058">
    <property type="entry name" value="DUAL SPECIFICITY PROTEIN KINASE"/>
    <property type="match status" value="1"/>
</dbReference>
<evidence type="ECO:0000256" key="7">
    <source>
        <dbReference type="SAM" id="MobiDB-lite"/>
    </source>
</evidence>
<dbReference type="Proteomes" id="UP000604825">
    <property type="component" value="Unassembled WGS sequence"/>
</dbReference>
<dbReference type="GO" id="GO:0004674">
    <property type="term" value="F:protein serine/threonine kinase activity"/>
    <property type="evidence" value="ECO:0007669"/>
    <property type="project" value="UniProtKB-KW"/>
</dbReference>
<dbReference type="InterPro" id="IPR050494">
    <property type="entry name" value="Ser_Thr_dual-spec_kinase"/>
</dbReference>
<name>A0A811PPW0_9POAL</name>
<accession>A0A811PPW0</accession>
<dbReference type="Pfam" id="PF00069">
    <property type="entry name" value="Pkinase"/>
    <property type="match status" value="1"/>
</dbReference>
<proteinExistence type="predicted"/>
<dbReference type="PROSITE" id="PS50011">
    <property type="entry name" value="PROTEIN_KINASE_DOM"/>
    <property type="match status" value="1"/>
</dbReference>
<evidence type="ECO:0000313" key="9">
    <source>
        <dbReference type="EMBL" id="CAD6249816.1"/>
    </source>
</evidence>
<keyword evidence="3 6" id="KW-0547">Nucleotide-binding</keyword>
<dbReference type="GO" id="GO:0005737">
    <property type="term" value="C:cytoplasm"/>
    <property type="evidence" value="ECO:0007669"/>
    <property type="project" value="TreeGrafter"/>
</dbReference>
<keyword evidence="1" id="KW-0723">Serine/threonine-protein kinase</keyword>
<dbReference type="GO" id="GO:0005524">
    <property type="term" value="F:ATP binding"/>
    <property type="evidence" value="ECO:0007669"/>
    <property type="project" value="UniProtKB-UniRule"/>
</dbReference>
<dbReference type="InterPro" id="IPR008271">
    <property type="entry name" value="Ser/Thr_kinase_AS"/>
</dbReference>
<dbReference type="OrthoDB" id="9332038at2759"/>
<organism evidence="9 10">
    <name type="scientific">Miscanthus lutarioriparius</name>
    <dbReference type="NCBI Taxonomy" id="422564"/>
    <lineage>
        <taxon>Eukaryota</taxon>
        <taxon>Viridiplantae</taxon>
        <taxon>Streptophyta</taxon>
        <taxon>Embryophyta</taxon>
        <taxon>Tracheophyta</taxon>
        <taxon>Spermatophyta</taxon>
        <taxon>Magnoliopsida</taxon>
        <taxon>Liliopsida</taxon>
        <taxon>Poales</taxon>
        <taxon>Poaceae</taxon>
        <taxon>PACMAD clade</taxon>
        <taxon>Panicoideae</taxon>
        <taxon>Andropogonodae</taxon>
        <taxon>Andropogoneae</taxon>
        <taxon>Saccharinae</taxon>
        <taxon>Miscanthus</taxon>
    </lineage>
</organism>
<keyword evidence="2" id="KW-0808">Transferase</keyword>
<dbReference type="Gene3D" id="1.10.510.10">
    <property type="entry name" value="Transferase(Phosphotransferase) domain 1"/>
    <property type="match status" value="2"/>
</dbReference>
<dbReference type="EMBL" id="CAJGYO010000008">
    <property type="protein sequence ID" value="CAD6249816.1"/>
    <property type="molecule type" value="Genomic_DNA"/>
</dbReference>
<evidence type="ECO:0000256" key="5">
    <source>
        <dbReference type="ARBA" id="ARBA00022840"/>
    </source>
</evidence>
<feature type="region of interest" description="Disordered" evidence="7">
    <location>
        <begin position="695"/>
        <end position="722"/>
    </location>
</feature>